<organism evidence="1 2">
    <name type="scientific">Leptonema illini</name>
    <dbReference type="NCBI Taxonomy" id="183"/>
    <lineage>
        <taxon>Bacteria</taxon>
        <taxon>Pseudomonadati</taxon>
        <taxon>Spirochaetota</taxon>
        <taxon>Spirochaetia</taxon>
        <taxon>Leptospirales</taxon>
        <taxon>Leptospiraceae</taxon>
        <taxon>Leptonema</taxon>
    </lineage>
</organism>
<comment type="caution">
    <text evidence="1">The sequence shown here is derived from an EMBL/GenBank/DDBJ whole genome shotgun (WGS) entry which is preliminary data.</text>
</comment>
<evidence type="ECO:0000313" key="1">
    <source>
        <dbReference type="EMBL" id="KAB2930713.1"/>
    </source>
</evidence>
<dbReference type="AlphaFoldDB" id="A0A833H0E0"/>
<dbReference type="Proteomes" id="UP000460298">
    <property type="component" value="Unassembled WGS sequence"/>
</dbReference>
<reference evidence="1 2" key="1">
    <citation type="submission" date="2019-10" db="EMBL/GenBank/DDBJ databases">
        <title>Extracellular Electron Transfer in a Candidatus Methanoperedens spp. Enrichment Culture.</title>
        <authorList>
            <person name="Berger S."/>
            <person name="Rangel Shaw D."/>
            <person name="Berben T."/>
            <person name="In 'T Zandt M."/>
            <person name="Frank J."/>
            <person name="Reimann J."/>
            <person name="Jetten M.S.M."/>
            <person name="Welte C.U."/>
        </authorList>
    </citation>
    <scope>NUCLEOTIDE SEQUENCE [LARGE SCALE GENOMIC DNA]</scope>
    <source>
        <strain evidence="1">SB12</strain>
    </source>
</reference>
<proteinExistence type="predicted"/>
<accession>A0A833H0E0</accession>
<sequence>MRSLPALLLSLTVIGCSAREDFESDLTATGVIFGLSEMGACAEVFYNGTGYDAEVFPAPASRCSRDGMGGNSYSEYLAYARTEIAIMAGKADQFRSAFCSDRVDVLRSLPAEPGLTSAVSAGLVIDNAYYSSYRWVPVVDGAYELTATMQETWGLLPGQRETARMARYDEYVSFMAGWYVAMLASTAGDMDCYSEQLARFSVLFPGWAFLVDTDPDASKPTVVFNGLCHYPATNPLCTTLGPQF</sequence>
<gene>
    <name evidence="1" type="ORF">F9K24_15875</name>
</gene>
<name>A0A833H0E0_9LEPT</name>
<dbReference type="PROSITE" id="PS51257">
    <property type="entry name" value="PROKAR_LIPOPROTEIN"/>
    <property type="match status" value="1"/>
</dbReference>
<protein>
    <recommendedName>
        <fullName evidence="3">Lipoprotein</fullName>
    </recommendedName>
</protein>
<dbReference type="EMBL" id="WBUI01000018">
    <property type="protein sequence ID" value="KAB2930713.1"/>
    <property type="molecule type" value="Genomic_DNA"/>
</dbReference>
<evidence type="ECO:0008006" key="3">
    <source>
        <dbReference type="Google" id="ProtNLM"/>
    </source>
</evidence>
<evidence type="ECO:0000313" key="2">
    <source>
        <dbReference type="Proteomes" id="UP000460298"/>
    </source>
</evidence>